<sequence length="499" mass="56481">MENILKVVKDKTLTYEQKVLTLAHEAEATLNVLNISSEVQQLRDEGIICDLNEGNAPYRPRYIVPDYEKFMKQGSEFLGLESAKDIWEATNNLLILYKHVPSVTSMPVYIGNIDTLLDPFIEDEKEAYKAIKLFLLHIDRTITDSFCHANIGPMETKAGRIILKVQRELQTAIPNITLKYSKNTPEDFAIDAVSTALVTAKPSFANDEIFSKEFDKYKSYGIASCYNGLYIGGGSYTLVRLNLAALAKKASDKEEFINKILPDTMLKMSDYMDERIKFIVEESSFFESNFLVKERLISRDRFTAMFGMFGLAECVNTLLKAEEQKDRFGHSEEANKLGITIIEKMYEVVNNRTNSYCEVTEGHFLLHAQVGIETDKGTSPGCRIPIGEEPELYIHLTQSAKFHKYFPSGIGDIFPFETTAKNNPKAVLDIVKGAFKEDMRYFSLYSADSDVIRITGYLVKRSDIEKLDRGEQVLQDTVALGLGAVKNSRVLERKVRKDA</sequence>
<gene>
    <name evidence="1" type="ORF">I6U48_11495</name>
</gene>
<dbReference type="EMBL" id="JAEEGC010000049">
    <property type="protein sequence ID" value="MBV7273533.1"/>
    <property type="molecule type" value="Genomic_DNA"/>
</dbReference>
<dbReference type="Pfam" id="PF11230">
    <property type="entry name" value="YjjI-like"/>
    <property type="match status" value="1"/>
</dbReference>
<protein>
    <submittedName>
        <fullName evidence="1">YjjI family glycine radical enzyme</fullName>
    </submittedName>
</protein>
<keyword evidence="2" id="KW-1185">Reference proteome</keyword>
<evidence type="ECO:0000313" key="1">
    <source>
        <dbReference type="EMBL" id="MBV7273533.1"/>
    </source>
</evidence>
<comment type="caution">
    <text evidence="1">The sequence shown here is derived from an EMBL/GenBank/DDBJ whole genome shotgun (WGS) entry which is preliminary data.</text>
</comment>
<name>A0A949TW34_9CLOT</name>
<reference evidence="1" key="1">
    <citation type="submission" date="2020-12" db="EMBL/GenBank/DDBJ databases">
        <title>Clostridium thailandense sp. nov., a novel acetogenic bacterium isolated from peat land soil in Thailand.</title>
        <authorList>
            <person name="Chaikitkaew S."/>
            <person name="Birkeland N.K."/>
        </authorList>
    </citation>
    <scope>NUCLEOTIDE SEQUENCE</scope>
    <source>
        <strain evidence="1">PL3</strain>
    </source>
</reference>
<organism evidence="1 2">
    <name type="scientific">Clostridium thailandense</name>
    <dbReference type="NCBI Taxonomy" id="2794346"/>
    <lineage>
        <taxon>Bacteria</taxon>
        <taxon>Bacillati</taxon>
        <taxon>Bacillota</taxon>
        <taxon>Clostridia</taxon>
        <taxon>Eubacteriales</taxon>
        <taxon>Clostridiaceae</taxon>
        <taxon>Clostridium</taxon>
    </lineage>
</organism>
<dbReference type="InterPro" id="IPR016905">
    <property type="entry name" value="Glycyl_radical_YjjI-like"/>
</dbReference>
<dbReference type="AlphaFoldDB" id="A0A949TW34"/>
<dbReference type="RefSeq" id="WP_218320603.1">
    <property type="nucleotide sequence ID" value="NZ_JAEEGC010000049.1"/>
</dbReference>
<evidence type="ECO:0000313" key="2">
    <source>
        <dbReference type="Proteomes" id="UP000694308"/>
    </source>
</evidence>
<dbReference type="Proteomes" id="UP000694308">
    <property type="component" value="Unassembled WGS sequence"/>
</dbReference>
<dbReference type="NCBIfam" id="TIGR04040">
    <property type="entry name" value="glycyl_YjjI"/>
    <property type="match status" value="1"/>
</dbReference>
<dbReference type="PIRSF" id="PIRSF028991">
    <property type="entry name" value="Glycl_rad_HI0521_prd"/>
    <property type="match status" value="1"/>
</dbReference>
<accession>A0A949TW34</accession>
<proteinExistence type="predicted"/>